<sequence>MMSSADQGPTPTPKPKSKAIANPRRLLILSPPSQSVAIIPSLLHALTGVPVHDPPQQETETSPAPTDQPTGTESARTRTSFAGYTTHSPLDLDTKYYTAEIPVWVDEVPLSPETAPSSNAETTPAESTATQWRTEFLSAEADIVRDAVGALVVSVHSPADTDASAGGTDPADRADVRAIRDLMRDIGAVKQRIDEERGGVGDVPGIFVLVGARKAAPRAGSVQSRGATGLELGEEGDLANELSDTPFSVGWWEDQLFDMGLFGWEVLEWDPHDTSTGKTRNQFGEYEGMPRLKEVLETHDWSASSGLQDPDVDPEIDFESDDDLERELLGLSSSADTPGFGHEVHELEREMLGLRMAIESGGGDGEVDEDEKDEELKVESMDALMLRMQAIRDMGSDLPEGERKKFAAKAVQDIMRQL</sequence>
<evidence type="ECO:0000313" key="3">
    <source>
        <dbReference type="Proteomes" id="UP001146351"/>
    </source>
</evidence>
<proteinExistence type="predicted"/>
<feature type="compositionally biased region" description="Polar residues" evidence="1">
    <location>
        <begin position="56"/>
        <end position="85"/>
    </location>
</feature>
<organism evidence="2 3">
    <name type="scientific">Penicillium capsulatum</name>
    <dbReference type="NCBI Taxonomy" id="69766"/>
    <lineage>
        <taxon>Eukaryota</taxon>
        <taxon>Fungi</taxon>
        <taxon>Dikarya</taxon>
        <taxon>Ascomycota</taxon>
        <taxon>Pezizomycotina</taxon>
        <taxon>Eurotiomycetes</taxon>
        <taxon>Eurotiomycetidae</taxon>
        <taxon>Eurotiales</taxon>
        <taxon>Aspergillaceae</taxon>
        <taxon>Penicillium</taxon>
    </lineage>
</organism>
<dbReference type="Proteomes" id="UP001146351">
    <property type="component" value="Unassembled WGS sequence"/>
</dbReference>
<dbReference type="AlphaFoldDB" id="A0A9W9HR25"/>
<evidence type="ECO:0000313" key="2">
    <source>
        <dbReference type="EMBL" id="KAJ5155207.1"/>
    </source>
</evidence>
<feature type="region of interest" description="Disordered" evidence="1">
    <location>
        <begin position="49"/>
        <end position="85"/>
    </location>
</feature>
<dbReference type="Pfam" id="PF10199">
    <property type="entry name" value="Adaptin_binding"/>
    <property type="match status" value="1"/>
</dbReference>
<dbReference type="GO" id="GO:0016192">
    <property type="term" value="P:vesicle-mediated transport"/>
    <property type="evidence" value="ECO:0007669"/>
    <property type="project" value="InterPro"/>
</dbReference>
<reference evidence="2" key="2">
    <citation type="journal article" date="2023" name="IMA Fungus">
        <title>Comparative genomic study of the Penicillium genus elucidates a diverse pangenome and 15 lateral gene transfer events.</title>
        <authorList>
            <person name="Petersen C."/>
            <person name="Sorensen T."/>
            <person name="Nielsen M.R."/>
            <person name="Sondergaard T.E."/>
            <person name="Sorensen J.L."/>
            <person name="Fitzpatrick D.A."/>
            <person name="Frisvad J.C."/>
            <person name="Nielsen K.L."/>
        </authorList>
    </citation>
    <scope>NUCLEOTIDE SEQUENCE</scope>
    <source>
        <strain evidence="2">IBT 21917</strain>
    </source>
</reference>
<accession>A0A9W9HR25</accession>
<dbReference type="Gene3D" id="3.40.50.11960">
    <property type="match status" value="1"/>
</dbReference>
<dbReference type="OrthoDB" id="10261384at2759"/>
<dbReference type="EMBL" id="JAPQKO010000006">
    <property type="protein sequence ID" value="KAJ5155207.1"/>
    <property type="molecule type" value="Genomic_DNA"/>
</dbReference>
<protein>
    <submittedName>
        <fullName evidence="2">Alpha/gamma-adaptin-binding protein p34</fullName>
    </submittedName>
</protein>
<gene>
    <name evidence="2" type="ORF">N7492_008010</name>
</gene>
<dbReference type="GO" id="GO:0030674">
    <property type="term" value="F:protein-macromolecule adaptor activity"/>
    <property type="evidence" value="ECO:0007669"/>
    <property type="project" value="TreeGrafter"/>
</dbReference>
<dbReference type="PANTHER" id="PTHR28043:SF1">
    <property type="entry name" value="INCREASED RECOMBINATION CENTERS PROTEIN 6"/>
    <property type="match status" value="1"/>
</dbReference>
<feature type="region of interest" description="Disordered" evidence="1">
    <location>
        <begin position="1"/>
        <end position="26"/>
    </location>
</feature>
<keyword evidence="3" id="KW-1185">Reference proteome</keyword>
<dbReference type="InterPro" id="IPR034627">
    <property type="entry name" value="Irc6"/>
</dbReference>
<evidence type="ECO:0000256" key="1">
    <source>
        <dbReference type="SAM" id="MobiDB-lite"/>
    </source>
</evidence>
<comment type="caution">
    <text evidence="2">The sequence shown here is derived from an EMBL/GenBank/DDBJ whole genome shotgun (WGS) entry which is preliminary data.</text>
</comment>
<reference evidence="2" key="1">
    <citation type="submission" date="2022-11" db="EMBL/GenBank/DDBJ databases">
        <authorList>
            <person name="Petersen C."/>
        </authorList>
    </citation>
    <scope>NUCLEOTIDE SEQUENCE</scope>
    <source>
        <strain evidence="2">IBT 21917</strain>
    </source>
</reference>
<dbReference type="PANTHER" id="PTHR28043">
    <property type="entry name" value="INCREASED RECOMBINATION CENTERS PROTEIN 6"/>
    <property type="match status" value="1"/>
</dbReference>
<name>A0A9W9HR25_9EURO</name>